<reference evidence="1 2" key="1">
    <citation type="submission" date="2024-01" db="EMBL/GenBank/DDBJ databases">
        <title>The genomes of 5 underutilized Papilionoideae crops provide insights into root nodulation and disease resistanc.</title>
        <authorList>
            <person name="Jiang F."/>
        </authorList>
    </citation>
    <scope>NUCLEOTIDE SEQUENCE [LARGE SCALE GENOMIC DNA]</scope>
    <source>
        <strain evidence="1">LVBAO_FW01</strain>
        <tissue evidence="1">Leaves</tissue>
    </source>
</reference>
<evidence type="ECO:0000313" key="1">
    <source>
        <dbReference type="EMBL" id="KAK7306025.1"/>
    </source>
</evidence>
<dbReference type="AlphaFoldDB" id="A0AAN9JV51"/>
<evidence type="ECO:0000313" key="2">
    <source>
        <dbReference type="Proteomes" id="UP001367508"/>
    </source>
</evidence>
<proteinExistence type="predicted"/>
<gene>
    <name evidence="1" type="ORF">VNO77_43939</name>
</gene>
<name>A0AAN9JV51_CANGL</name>
<dbReference type="Proteomes" id="UP001367508">
    <property type="component" value="Unassembled WGS sequence"/>
</dbReference>
<protein>
    <submittedName>
        <fullName evidence="1">Uncharacterized protein</fullName>
    </submittedName>
</protein>
<accession>A0AAN9JV51</accession>
<sequence>MSVEALAMAGVDYMECYAINHGALLEQSFKQLKPKVESDRSLSPEGDKSHSTSLNLDIGMEWLKKKMREWATAVASNNEAEANLRVSEISLIMDNHLTRGK</sequence>
<comment type="caution">
    <text evidence="1">The sequence shown here is derived from an EMBL/GenBank/DDBJ whole genome shotgun (WGS) entry which is preliminary data.</text>
</comment>
<organism evidence="1 2">
    <name type="scientific">Canavalia gladiata</name>
    <name type="common">Sword bean</name>
    <name type="synonym">Dolichos gladiatus</name>
    <dbReference type="NCBI Taxonomy" id="3824"/>
    <lineage>
        <taxon>Eukaryota</taxon>
        <taxon>Viridiplantae</taxon>
        <taxon>Streptophyta</taxon>
        <taxon>Embryophyta</taxon>
        <taxon>Tracheophyta</taxon>
        <taxon>Spermatophyta</taxon>
        <taxon>Magnoliopsida</taxon>
        <taxon>eudicotyledons</taxon>
        <taxon>Gunneridae</taxon>
        <taxon>Pentapetalae</taxon>
        <taxon>rosids</taxon>
        <taxon>fabids</taxon>
        <taxon>Fabales</taxon>
        <taxon>Fabaceae</taxon>
        <taxon>Papilionoideae</taxon>
        <taxon>50 kb inversion clade</taxon>
        <taxon>NPAAA clade</taxon>
        <taxon>indigoferoid/millettioid clade</taxon>
        <taxon>Phaseoleae</taxon>
        <taxon>Canavalia</taxon>
    </lineage>
</organism>
<keyword evidence="2" id="KW-1185">Reference proteome</keyword>
<dbReference type="EMBL" id="JAYMYQ010000011">
    <property type="protein sequence ID" value="KAK7306025.1"/>
    <property type="molecule type" value="Genomic_DNA"/>
</dbReference>